<evidence type="ECO:0000313" key="2">
    <source>
        <dbReference type="Proteomes" id="UP000325433"/>
    </source>
</evidence>
<proteinExistence type="predicted"/>
<dbReference type="AlphaFoldDB" id="A0A5N6VV27"/>
<keyword evidence="2" id="KW-1185">Reference proteome</keyword>
<name>A0A5N6VV27_9EURO</name>
<accession>A0A5N6VV27</accession>
<protein>
    <recommendedName>
        <fullName evidence="3">AMP-dependent synthetase/ligase domain-containing protein</fullName>
    </recommendedName>
</protein>
<dbReference type="EMBL" id="ML738335">
    <property type="protein sequence ID" value="KAE8312222.1"/>
    <property type="molecule type" value="Genomic_DNA"/>
</dbReference>
<evidence type="ECO:0000313" key="1">
    <source>
        <dbReference type="EMBL" id="KAE8312222.1"/>
    </source>
</evidence>
<evidence type="ECO:0008006" key="3">
    <source>
        <dbReference type="Google" id="ProtNLM"/>
    </source>
</evidence>
<gene>
    <name evidence="1" type="ORF">BDV41DRAFT_539516</name>
</gene>
<reference evidence="2" key="1">
    <citation type="submission" date="2019-04" db="EMBL/GenBank/DDBJ databases">
        <title>Friends and foes A comparative genomics studyof 23 Aspergillus species from section Flavi.</title>
        <authorList>
            <consortium name="DOE Joint Genome Institute"/>
            <person name="Kjaerbolling I."/>
            <person name="Vesth T."/>
            <person name="Frisvad J.C."/>
            <person name="Nybo J.L."/>
            <person name="Theobald S."/>
            <person name="Kildgaard S."/>
            <person name="Isbrandt T."/>
            <person name="Kuo A."/>
            <person name="Sato A."/>
            <person name="Lyhne E.K."/>
            <person name="Kogle M.E."/>
            <person name="Wiebenga A."/>
            <person name="Kun R.S."/>
            <person name="Lubbers R.J."/>
            <person name="Makela M.R."/>
            <person name="Barry K."/>
            <person name="Chovatia M."/>
            <person name="Clum A."/>
            <person name="Daum C."/>
            <person name="Haridas S."/>
            <person name="He G."/>
            <person name="LaButti K."/>
            <person name="Lipzen A."/>
            <person name="Mondo S."/>
            <person name="Riley R."/>
            <person name="Salamov A."/>
            <person name="Simmons B.A."/>
            <person name="Magnuson J.K."/>
            <person name="Henrissat B."/>
            <person name="Mortensen U.H."/>
            <person name="Larsen T.O."/>
            <person name="Devries R.P."/>
            <person name="Grigoriev I.V."/>
            <person name="Machida M."/>
            <person name="Baker S.E."/>
            <person name="Andersen M.R."/>
        </authorList>
    </citation>
    <scope>NUCLEOTIDE SEQUENCE [LARGE SCALE GENOMIC DNA]</scope>
    <source>
        <strain evidence="2">CBS 130015</strain>
    </source>
</reference>
<organism evidence="1 2">
    <name type="scientific">Aspergillus transmontanensis</name>
    <dbReference type="NCBI Taxonomy" id="1034304"/>
    <lineage>
        <taxon>Eukaryota</taxon>
        <taxon>Fungi</taxon>
        <taxon>Dikarya</taxon>
        <taxon>Ascomycota</taxon>
        <taxon>Pezizomycotina</taxon>
        <taxon>Eurotiomycetes</taxon>
        <taxon>Eurotiomycetidae</taxon>
        <taxon>Eurotiales</taxon>
        <taxon>Aspergillaceae</taxon>
        <taxon>Aspergillus</taxon>
        <taxon>Aspergillus subgen. Circumdati</taxon>
    </lineage>
</organism>
<sequence>MVSATFPLPGVTHGKRILATVIENRAQDGTNTNPWISLPINDQDLSAGYQDITFQQLNNAANHAAKWLSQTLPATSEPFQCFAYAGPKDLRYAILAVAVAKLQKVVCYPTSLKDTKKC</sequence>
<dbReference type="Proteomes" id="UP000325433">
    <property type="component" value="Unassembled WGS sequence"/>
</dbReference>